<proteinExistence type="predicted"/>
<evidence type="ECO:0000313" key="1">
    <source>
        <dbReference type="EMBL" id="MBM2415137.1"/>
    </source>
</evidence>
<keyword evidence="4" id="KW-1185">Reference proteome</keyword>
<organism evidence="1 3">
    <name type="scientific">Marivita cryptomonadis</name>
    <dbReference type="NCBI Taxonomy" id="505252"/>
    <lineage>
        <taxon>Bacteria</taxon>
        <taxon>Pseudomonadati</taxon>
        <taxon>Pseudomonadota</taxon>
        <taxon>Alphaproteobacteria</taxon>
        <taxon>Rhodobacterales</taxon>
        <taxon>Roseobacteraceae</taxon>
        <taxon>Marivita</taxon>
    </lineage>
</organism>
<protein>
    <submittedName>
        <fullName evidence="1">Uncharacterized protein</fullName>
    </submittedName>
</protein>
<reference evidence="1 4" key="1">
    <citation type="submission" date="2021-01" db="EMBL/GenBank/DDBJ databases">
        <title>Diatom-associated Roseobacters Show Island Model of Population Structure.</title>
        <authorList>
            <person name="Qu L."/>
            <person name="Feng X."/>
            <person name="Chen Y."/>
            <person name="Li L."/>
            <person name="Wang X."/>
            <person name="Hu Z."/>
            <person name="Wang H."/>
            <person name="Luo H."/>
        </authorList>
    </citation>
    <scope>NUCLEOTIDE SEQUENCE</scope>
    <source>
        <strain evidence="2 4">CC28-63</strain>
        <strain evidence="1">CC28-69</strain>
    </source>
</reference>
<evidence type="ECO:0000313" key="2">
    <source>
        <dbReference type="EMBL" id="MBM2419781.1"/>
    </source>
</evidence>
<dbReference type="AlphaFoldDB" id="A0A9Q2S7G3"/>
<dbReference type="RefSeq" id="WP_138487744.1">
    <property type="nucleotide sequence ID" value="NZ_JAFBWU010000028.1"/>
</dbReference>
<comment type="caution">
    <text evidence="1">The sequence shown here is derived from an EMBL/GenBank/DDBJ whole genome shotgun (WGS) entry which is preliminary data.</text>
</comment>
<evidence type="ECO:0000313" key="3">
    <source>
        <dbReference type="Proteomes" id="UP000755667"/>
    </source>
</evidence>
<accession>A0A9Q2S7G3</accession>
<evidence type="ECO:0000313" key="4">
    <source>
        <dbReference type="Proteomes" id="UP000809440"/>
    </source>
</evidence>
<dbReference type="Proteomes" id="UP000809440">
    <property type="component" value="Unassembled WGS sequence"/>
</dbReference>
<dbReference type="Proteomes" id="UP000755667">
    <property type="component" value="Unassembled WGS sequence"/>
</dbReference>
<name>A0A9Q2S7G3_9RHOB</name>
<gene>
    <name evidence="1" type="ORF">JQX41_22770</name>
    <name evidence="2" type="ORF">JQX48_22655</name>
</gene>
<dbReference type="EMBL" id="JAFBXE010000028">
    <property type="protein sequence ID" value="MBM2415137.1"/>
    <property type="molecule type" value="Genomic_DNA"/>
</dbReference>
<sequence length="78" mass="7529">MDRVTVTSLTGAGNDASAAVFNGQTNAGAITSTVAGANVGIFSFSGEIQSASVGVSGNSIGATSVGNFTTSSVIRASR</sequence>
<dbReference type="EMBL" id="JAFBXF010000027">
    <property type="protein sequence ID" value="MBM2419781.1"/>
    <property type="molecule type" value="Genomic_DNA"/>
</dbReference>